<dbReference type="Proteomes" id="UP001335648">
    <property type="component" value="Unassembled WGS sequence"/>
</dbReference>
<dbReference type="AlphaFoldDB" id="A0AAN8GKA4"/>
<evidence type="ECO:0000313" key="2">
    <source>
        <dbReference type="EMBL" id="KAK5881931.1"/>
    </source>
</evidence>
<comment type="caution">
    <text evidence="2">The sequence shown here is derived from an EMBL/GenBank/DDBJ whole genome shotgun (WGS) entry which is preliminary data.</text>
</comment>
<feature type="region of interest" description="Disordered" evidence="1">
    <location>
        <begin position="1"/>
        <end position="69"/>
    </location>
</feature>
<organism evidence="2 3">
    <name type="scientific">Champsocephalus esox</name>
    <name type="common">pike icefish</name>
    <dbReference type="NCBI Taxonomy" id="159716"/>
    <lineage>
        <taxon>Eukaryota</taxon>
        <taxon>Metazoa</taxon>
        <taxon>Chordata</taxon>
        <taxon>Craniata</taxon>
        <taxon>Vertebrata</taxon>
        <taxon>Euteleostomi</taxon>
        <taxon>Actinopterygii</taxon>
        <taxon>Neopterygii</taxon>
        <taxon>Teleostei</taxon>
        <taxon>Neoteleostei</taxon>
        <taxon>Acanthomorphata</taxon>
        <taxon>Eupercaria</taxon>
        <taxon>Perciformes</taxon>
        <taxon>Notothenioidei</taxon>
        <taxon>Channichthyidae</taxon>
        <taxon>Champsocephalus</taxon>
    </lineage>
</organism>
<feature type="compositionally biased region" description="Gly residues" evidence="1">
    <location>
        <begin position="59"/>
        <end position="68"/>
    </location>
</feature>
<name>A0AAN8GKA4_9TELE</name>
<accession>A0AAN8GKA4</accession>
<evidence type="ECO:0000256" key="1">
    <source>
        <dbReference type="SAM" id="MobiDB-lite"/>
    </source>
</evidence>
<sequence length="77" mass="7423">MGHCAANCGEQGGGGAESGNEEMMDGEVGGGVDAGEKRPREGGSEDVMINEGEEVAANAGGGSSGECGVGLCCEEEG</sequence>
<gene>
    <name evidence="2" type="ORF">CesoFtcFv8_020569</name>
</gene>
<feature type="compositionally biased region" description="Basic and acidic residues" evidence="1">
    <location>
        <begin position="34"/>
        <end position="43"/>
    </location>
</feature>
<protein>
    <submittedName>
        <fullName evidence="2">Uncharacterized protein</fullName>
    </submittedName>
</protein>
<evidence type="ECO:0000313" key="3">
    <source>
        <dbReference type="Proteomes" id="UP001335648"/>
    </source>
</evidence>
<dbReference type="EMBL" id="JAULUE010002062">
    <property type="protein sequence ID" value="KAK5881931.1"/>
    <property type="molecule type" value="Genomic_DNA"/>
</dbReference>
<keyword evidence="3" id="KW-1185">Reference proteome</keyword>
<proteinExistence type="predicted"/>
<reference evidence="2 3" key="1">
    <citation type="journal article" date="2023" name="Mol. Biol. Evol.">
        <title>Genomics of Secondarily Temperate Adaptation in the Only Non-Antarctic Icefish.</title>
        <authorList>
            <person name="Rivera-Colon A.G."/>
            <person name="Rayamajhi N."/>
            <person name="Minhas B.F."/>
            <person name="Madrigal G."/>
            <person name="Bilyk K.T."/>
            <person name="Yoon V."/>
            <person name="Hune M."/>
            <person name="Gregory S."/>
            <person name="Cheng C.H.C."/>
            <person name="Catchen J.M."/>
        </authorList>
    </citation>
    <scope>NUCLEOTIDE SEQUENCE [LARGE SCALE GENOMIC DNA]</scope>
    <source>
        <strain evidence="2">JC2023a</strain>
    </source>
</reference>